<dbReference type="Gene3D" id="1.20.5.340">
    <property type="match status" value="1"/>
</dbReference>
<dbReference type="InterPro" id="IPR004244">
    <property type="entry name" value="Transposase_22"/>
</dbReference>
<evidence type="ECO:0000313" key="2">
    <source>
        <dbReference type="EMBL" id="KAJ1156607.1"/>
    </source>
</evidence>
<gene>
    <name evidence="2" type="ORF">NDU88_009325</name>
</gene>
<feature type="compositionally biased region" description="Polar residues" evidence="1">
    <location>
        <begin position="1"/>
        <end position="19"/>
    </location>
</feature>
<evidence type="ECO:0000313" key="3">
    <source>
        <dbReference type="Proteomes" id="UP001066276"/>
    </source>
</evidence>
<evidence type="ECO:0000256" key="1">
    <source>
        <dbReference type="SAM" id="MobiDB-lite"/>
    </source>
</evidence>
<name>A0AAV7RY12_PLEWA</name>
<feature type="region of interest" description="Disordered" evidence="1">
    <location>
        <begin position="361"/>
        <end position="380"/>
    </location>
</feature>
<dbReference type="Gene3D" id="3.30.70.1820">
    <property type="entry name" value="L1 transposable element, RRM domain"/>
    <property type="match status" value="1"/>
</dbReference>
<dbReference type="PANTHER" id="PTHR11505">
    <property type="entry name" value="L1 TRANSPOSABLE ELEMENT-RELATED"/>
    <property type="match status" value="1"/>
</dbReference>
<comment type="caution">
    <text evidence="2">The sequence shown here is derived from an EMBL/GenBank/DDBJ whole genome shotgun (WGS) entry which is preliminary data.</text>
</comment>
<dbReference type="AlphaFoldDB" id="A0AAV7RY12"/>
<keyword evidence="3" id="KW-1185">Reference proteome</keyword>
<evidence type="ECO:0008006" key="4">
    <source>
        <dbReference type="Google" id="ProtNLM"/>
    </source>
</evidence>
<dbReference type="EMBL" id="JANPWB010000009">
    <property type="protein sequence ID" value="KAJ1156607.1"/>
    <property type="molecule type" value="Genomic_DNA"/>
</dbReference>
<feature type="region of interest" description="Disordered" evidence="1">
    <location>
        <begin position="1"/>
        <end position="52"/>
    </location>
</feature>
<proteinExistence type="predicted"/>
<organism evidence="2 3">
    <name type="scientific">Pleurodeles waltl</name>
    <name type="common">Iberian ribbed newt</name>
    <dbReference type="NCBI Taxonomy" id="8319"/>
    <lineage>
        <taxon>Eukaryota</taxon>
        <taxon>Metazoa</taxon>
        <taxon>Chordata</taxon>
        <taxon>Craniata</taxon>
        <taxon>Vertebrata</taxon>
        <taxon>Euteleostomi</taxon>
        <taxon>Amphibia</taxon>
        <taxon>Batrachia</taxon>
        <taxon>Caudata</taxon>
        <taxon>Salamandroidea</taxon>
        <taxon>Salamandridae</taxon>
        <taxon>Pleurodelinae</taxon>
        <taxon>Pleurodeles</taxon>
    </lineage>
</organism>
<feature type="compositionally biased region" description="Basic and acidic residues" evidence="1">
    <location>
        <begin position="325"/>
        <end position="349"/>
    </location>
</feature>
<protein>
    <recommendedName>
        <fullName evidence="4">L1 transposable element RRM domain-containing protein</fullName>
    </recommendedName>
</protein>
<sequence length="380" mass="43367">MPGSKTNQKPAGKSAQQLLFSEALHHRRPTSTITGPHSPPSPTQPTAMSDKEQSITMERILQEIPTVSRRIEGMDASISSLTLETKSMRSDFAGFQTRVTSLEHRMGSLETQVTTYRDRDQDLLYLRRKLIDLEYRSRRDNIRLLGIPKHEEGTDIQTFLGSVLPKLTSLDFDPPLEFQRAHRVDPKRSDTSLRPRPIIACLLRHNHTRQILQTARKHGPFRIGQHDIRIMADYSKDTNERRKAFLALRPRLRQLRMKYGLFDPARMWVTNNGISKDFYNPDELSLFLDSFQHQSMDSVNPDRSQDTAREVEGGGPLPPSPETESSIHHDTDISQRGRDTEGLARLHDDRGQVLQAVAAYTQLSERDKSRSPLKPTIVPP</sequence>
<accession>A0AAV7RY12</accession>
<dbReference type="Proteomes" id="UP001066276">
    <property type="component" value="Chromosome 5"/>
</dbReference>
<feature type="region of interest" description="Disordered" evidence="1">
    <location>
        <begin position="295"/>
        <end position="349"/>
    </location>
</feature>
<reference evidence="2" key="1">
    <citation type="journal article" date="2022" name="bioRxiv">
        <title>Sequencing and chromosome-scale assembly of the giantPleurodeles waltlgenome.</title>
        <authorList>
            <person name="Brown T."/>
            <person name="Elewa A."/>
            <person name="Iarovenko S."/>
            <person name="Subramanian E."/>
            <person name="Araus A.J."/>
            <person name="Petzold A."/>
            <person name="Susuki M."/>
            <person name="Suzuki K.-i.T."/>
            <person name="Hayashi T."/>
            <person name="Toyoda A."/>
            <person name="Oliveira C."/>
            <person name="Osipova E."/>
            <person name="Leigh N.D."/>
            <person name="Simon A."/>
            <person name="Yun M.H."/>
        </authorList>
    </citation>
    <scope>NUCLEOTIDE SEQUENCE</scope>
    <source>
        <strain evidence="2">20211129_DDA</strain>
        <tissue evidence="2">Liver</tissue>
    </source>
</reference>
<feature type="compositionally biased region" description="Basic and acidic residues" evidence="1">
    <location>
        <begin position="303"/>
        <end position="312"/>
    </location>
</feature>